<name>A0A288TYC1_9CAUD</name>
<proteinExistence type="predicted"/>
<gene>
    <name evidence="2" type="ORF">EFP01_167</name>
</gene>
<dbReference type="EMBL" id="KY549443">
    <property type="protein sequence ID" value="APZ82094.1"/>
    <property type="molecule type" value="Genomic_DNA"/>
</dbReference>
<sequence>MAIVSFWGHITKNPNKIGKECLSQWYPASFTNLEGTISFPTCEHFMMYNKAIYFGDFETGSKILQVATPKEAKALGRQVKNFDESEWQLVRERIVYYGNFYKFTQNKELLDFLLSFPKDTVFVEASPYDRIWGVGLKENDLRINYPEQWQGLNLLGKALSKVRMDADYLSGE</sequence>
<keyword evidence="3" id="KW-1185">Reference proteome</keyword>
<reference evidence="3" key="1">
    <citation type="submission" date="2016-12" db="EMBL/GenBank/DDBJ databases">
        <authorList>
            <person name="Lee J.-H."/>
            <person name="Kim Y.-T."/>
            <person name="Kim J.-H."/>
            <person name="Ryu S.-R."/>
        </authorList>
    </citation>
    <scope>NUCLEOTIDE SEQUENCE [LARGE SCALE GENOMIC DNA]</scope>
</reference>
<dbReference type="CDD" id="cd15457">
    <property type="entry name" value="NADAR"/>
    <property type="match status" value="1"/>
</dbReference>
<dbReference type="Proteomes" id="UP000224269">
    <property type="component" value="Segment"/>
</dbReference>
<dbReference type="Pfam" id="PF08719">
    <property type="entry name" value="NADAR"/>
    <property type="match status" value="1"/>
</dbReference>
<dbReference type="SUPFAM" id="SSF143990">
    <property type="entry name" value="YbiA-like"/>
    <property type="match status" value="1"/>
</dbReference>
<dbReference type="InterPro" id="IPR037238">
    <property type="entry name" value="YbiA-like_sf"/>
</dbReference>
<evidence type="ECO:0000313" key="3">
    <source>
        <dbReference type="Proteomes" id="UP000224269"/>
    </source>
</evidence>
<organism evidence="2 3">
    <name type="scientific">Enterococcus phage EFP01</name>
    <dbReference type="NCBI Taxonomy" id="1926594"/>
    <lineage>
        <taxon>Viruses</taxon>
        <taxon>Duplodnaviria</taxon>
        <taxon>Heunggongvirae</taxon>
        <taxon>Uroviricota</taxon>
        <taxon>Caudoviricetes</taxon>
        <taxon>Herelleviridae</taxon>
        <taxon>Brockvirinae</taxon>
        <taxon>Schiekvirus</taxon>
        <taxon>Schiekvirus EFP01</taxon>
    </lineage>
</organism>
<dbReference type="NCBIfam" id="TIGR02464">
    <property type="entry name" value="ribofla_fusion"/>
    <property type="match status" value="1"/>
</dbReference>
<evidence type="ECO:0000313" key="2">
    <source>
        <dbReference type="EMBL" id="APZ82094.1"/>
    </source>
</evidence>
<accession>A0A288TYC1</accession>
<evidence type="ECO:0000259" key="1">
    <source>
        <dbReference type="Pfam" id="PF08719"/>
    </source>
</evidence>
<protein>
    <recommendedName>
        <fullName evidence="1">NADAR domain-containing protein</fullName>
    </recommendedName>
</protein>
<dbReference type="InterPro" id="IPR012816">
    <property type="entry name" value="NADAR"/>
</dbReference>
<dbReference type="Gene3D" id="1.10.357.40">
    <property type="entry name" value="YbiA-like"/>
    <property type="match status" value="1"/>
</dbReference>
<feature type="domain" description="NADAR" evidence="1">
    <location>
        <begin position="17"/>
        <end position="164"/>
    </location>
</feature>
<dbReference type="SMR" id="A0A288TYC1"/>